<gene>
    <name evidence="2" type="ORF">SAMN05421752_10835</name>
</gene>
<evidence type="ECO:0000256" key="1">
    <source>
        <dbReference type="SAM" id="Phobius"/>
    </source>
</evidence>
<keyword evidence="1" id="KW-0472">Membrane</keyword>
<organism evidence="2 3">
    <name type="scientific">Natronorubrum thiooxidans</name>
    <dbReference type="NCBI Taxonomy" id="308853"/>
    <lineage>
        <taxon>Archaea</taxon>
        <taxon>Methanobacteriati</taxon>
        <taxon>Methanobacteriota</taxon>
        <taxon>Stenosarchaea group</taxon>
        <taxon>Halobacteria</taxon>
        <taxon>Halobacteriales</taxon>
        <taxon>Natrialbaceae</taxon>
        <taxon>Natronorubrum</taxon>
    </lineage>
</organism>
<protein>
    <submittedName>
        <fullName evidence="2">Uncharacterized protein</fullName>
    </submittedName>
</protein>
<feature type="transmembrane region" description="Helical" evidence="1">
    <location>
        <begin position="66"/>
        <end position="83"/>
    </location>
</feature>
<dbReference type="Proteomes" id="UP000185936">
    <property type="component" value="Unassembled WGS sequence"/>
</dbReference>
<accession>A0A1N7FS77</accession>
<evidence type="ECO:0000313" key="3">
    <source>
        <dbReference type="Proteomes" id="UP000185936"/>
    </source>
</evidence>
<name>A0A1N7FS77_9EURY</name>
<keyword evidence="3" id="KW-1185">Reference proteome</keyword>
<keyword evidence="1" id="KW-0812">Transmembrane</keyword>
<evidence type="ECO:0000313" key="2">
    <source>
        <dbReference type="EMBL" id="SIS03199.1"/>
    </source>
</evidence>
<dbReference type="EMBL" id="FTNR01000008">
    <property type="protein sequence ID" value="SIS03199.1"/>
    <property type="molecule type" value="Genomic_DNA"/>
</dbReference>
<dbReference type="Pfam" id="PF26161">
    <property type="entry name" value="DUF8044"/>
    <property type="match status" value="1"/>
</dbReference>
<reference evidence="3" key="1">
    <citation type="submission" date="2017-01" db="EMBL/GenBank/DDBJ databases">
        <authorList>
            <person name="Varghese N."/>
            <person name="Submissions S."/>
        </authorList>
    </citation>
    <scope>NUCLEOTIDE SEQUENCE [LARGE SCALE GENOMIC DNA]</scope>
    <source>
        <strain evidence="3">type strain: HArc-</strain>
    </source>
</reference>
<sequence>MTTPHRVQVVRRQIGLMGAVILTLTALEALSYGLFFGVSLLGFLIVTELSSSQVVTVPWRSRLRRLGALGLFVYAVIATLRLSDLLSAVTLP</sequence>
<dbReference type="AlphaFoldDB" id="A0A1N7FS77"/>
<feature type="transmembrane region" description="Helical" evidence="1">
    <location>
        <begin position="20"/>
        <end position="46"/>
    </location>
</feature>
<keyword evidence="1" id="KW-1133">Transmembrane helix</keyword>
<proteinExistence type="predicted"/>
<dbReference type="InterPro" id="IPR058357">
    <property type="entry name" value="DUF8044"/>
</dbReference>